<keyword evidence="1" id="KW-0472">Membrane</keyword>
<dbReference type="InterPro" id="IPR042307">
    <property type="entry name" value="Reeler_sf"/>
</dbReference>
<organism evidence="3 4">
    <name type="scientific">Cirrhinus molitorella</name>
    <name type="common">mud carp</name>
    <dbReference type="NCBI Taxonomy" id="172907"/>
    <lineage>
        <taxon>Eukaryota</taxon>
        <taxon>Metazoa</taxon>
        <taxon>Chordata</taxon>
        <taxon>Craniata</taxon>
        <taxon>Vertebrata</taxon>
        <taxon>Euteleostomi</taxon>
        <taxon>Actinopterygii</taxon>
        <taxon>Neopterygii</taxon>
        <taxon>Teleostei</taxon>
        <taxon>Ostariophysi</taxon>
        <taxon>Cypriniformes</taxon>
        <taxon>Cyprinidae</taxon>
        <taxon>Labeoninae</taxon>
        <taxon>Labeonini</taxon>
        <taxon>Cirrhinus</taxon>
    </lineage>
</organism>
<protein>
    <recommendedName>
        <fullName evidence="2">Reelin domain-containing protein</fullName>
    </recommendedName>
</protein>
<dbReference type="CDD" id="cd08544">
    <property type="entry name" value="Reeler"/>
    <property type="match status" value="1"/>
</dbReference>
<evidence type="ECO:0000313" key="4">
    <source>
        <dbReference type="Proteomes" id="UP001558613"/>
    </source>
</evidence>
<proteinExistence type="predicted"/>
<dbReference type="Gene3D" id="2.60.40.4060">
    <property type="entry name" value="Reeler domain"/>
    <property type="match status" value="1"/>
</dbReference>
<reference evidence="3 4" key="1">
    <citation type="submission" date="2023-09" db="EMBL/GenBank/DDBJ databases">
        <authorList>
            <person name="Wang M."/>
        </authorList>
    </citation>
    <scope>NUCLEOTIDE SEQUENCE [LARGE SCALE GENOMIC DNA]</scope>
    <source>
        <strain evidence="3">GT-2023</strain>
        <tissue evidence="3">Liver</tissue>
    </source>
</reference>
<feature type="transmembrane region" description="Helical" evidence="1">
    <location>
        <begin position="26"/>
        <end position="48"/>
    </location>
</feature>
<keyword evidence="1" id="KW-1133">Transmembrane helix</keyword>
<gene>
    <name evidence="3" type="ORF">QQF64_014790</name>
</gene>
<comment type="caution">
    <text evidence="3">The sequence shown here is derived from an EMBL/GenBank/DDBJ whole genome shotgun (WGS) entry which is preliminary data.</text>
</comment>
<dbReference type="InterPro" id="IPR051237">
    <property type="entry name" value="Ferric-chelate_Red/DefProt"/>
</dbReference>
<sequence>MYSCLASVVTFLEGNTTSFDSVKMNVHFLILVFGLNIHAVTAFSNGVVTQACSSMTPRHRNNAPSMVVPPYTVTTDVSNYTEGQMITVTLQANATAFRGFLLQARNQNGPVGTFTVMGNDSQLLTCTTEGSTVSHTSSVNKSTIVAQWKAPNTNNADIQFRATFVQNFSLYWVGVESVPVRFVGTNTTAAPPPPTTTDNSIDPRLLCSPVTGAAFTGSLQDHDQGKCPFDIAPLFLEERLTAMGLEGWIWSGGVQFWVQCVQYVEEGLHINCSEEPDSLHWFLFLQDKQQAFL</sequence>
<evidence type="ECO:0000256" key="1">
    <source>
        <dbReference type="SAM" id="Phobius"/>
    </source>
</evidence>
<feature type="domain" description="Reelin" evidence="2">
    <location>
        <begin position="33"/>
        <end position="195"/>
    </location>
</feature>
<dbReference type="PANTHER" id="PTHR45828:SF44">
    <property type="entry name" value="FERRIC-CHELATE REDUCTASE 1-RELATED"/>
    <property type="match status" value="1"/>
</dbReference>
<dbReference type="EMBL" id="JAYMGO010000002">
    <property type="protein sequence ID" value="KAL1280190.1"/>
    <property type="molecule type" value="Genomic_DNA"/>
</dbReference>
<dbReference type="Pfam" id="PF02014">
    <property type="entry name" value="Reeler"/>
    <property type="match status" value="1"/>
</dbReference>
<dbReference type="InterPro" id="IPR002861">
    <property type="entry name" value="Reeler_dom"/>
</dbReference>
<accession>A0ABR3NTH2</accession>
<evidence type="ECO:0000259" key="2">
    <source>
        <dbReference type="PROSITE" id="PS51019"/>
    </source>
</evidence>
<dbReference type="PANTHER" id="PTHR45828">
    <property type="entry name" value="CYTOCHROME B561/FERRIC REDUCTASE TRANSMEMBRANE"/>
    <property type="match status" value="1"/>
</dbReference>
<name>A0ABR3NTH2_9TELE</name>
<keyword evidence="1" id="KW-0812">Transmembrane</keyword>
<dbReference type="Proteomes" id="UP001558613">
    <property type="component" value="Unassembled WGS sequence"/>
</dbReference>
<evidence type="ECO:0000313" key="3">
    <source>
        <dbReference type="EMBL" id="KAL1280190.1"/>
    </source>
</evidence>
<keyword evidence="4" id="KW-1185">Reference proteome</keyword>
<dbReference type="PROSITE" id="PS51019">
    <property type="entry name" value="REELIN"/>
    <property type="match status" value="1"/>
</dbReference>